<evidence type="ECO:0000313" key="1">
    <source>
        <dbReference type="EMBL" id="JAP09713.1"/>
    </source>
</evidence>
<dbReference type="AlphaFoldDB" id="A0A0V0GN78"/>
<feature type="non-terminal residue" evidence="1">
    <location>
        <position position="71"/>
    </location>
</feature>
<proteinExistence type="predicted"/>
<sequence>MKTKCRENYTSKYFNQFFWQLNQLTNAYHSSIYINVIAGKIADVKSELQDALMMTSENTNLETNQLIHKSN</sequence>
<name>A0A0V0GN78_SOLCH</name>
<dbReference type="EMBL" id="GEDG01034482">
    <property type="protein sequence ID" value="JAP09713.1"/>
    <property type="molecule type" value="Transcribed_RNA"/>
</dbReference>
<accession>A0A0V0GN78</accession>
<organism evidence="1">
    <name type="scientific">Solanum chacoense</name>
    <name type="common">Chaco potato</name>
    <dbReference type="NCBI Taxonomy" id="4108"/>
    <lineage>
        <taxon>Eukaryota</taxon>
        <taxon>Viridiplantae</taxon>
        <taxon>Streptophyta</taxon>
        <taxon>Embryophyta</taxon>
        <taxon>Tracheophyta</taxon>
        <taxon>Spermatophyta</taxon>
        <taxon>Magnoliopsida</taxon>
        <taxon>eudicotyledons</taxon>
        <taxon>Gunneridae</taxon>
        <taxon>Pentapetalae</taxon>
        <taxon>asterids</taxon>
        <taxon>lamiids</taxon>
        <taxon>Solanales</taxon>
        <taxon>Solanaceae</taxon>
        <taxon>Solanoideae</taxon>
        <taxon>Solaneae</taxon>
        <taxon>Solanum</taxon>
    </lineage>
</organism>
<reference evidence="1" key="1">
    <citation type="submission" date="2015-12" db="EMBL/GenBank/DDBJ databases">
        <title>Gene expression during late stages of embryo sac development: a critical building block for successful pollen-pistil interactions.</title>
        <authorList>
            <person name="Liu Y."/>
            <person name="Joly V."/>
            <person name="Sabar M."/>
            <person name="Matton D.P."/>
        </authorList>
    </citation>
    <scope>NUCLEOTIDE SEQUENCE</scope>
</reference>
<protein>
    <submittedName>
        <fullName evidence="1">Putative ovule protein</fullName>
    </submittedName>
</protein>